<protein>
    <submittedName>
        <fullName evidence="2">Uncharacterized protein</fullName>
    </submittedName>
</protein>
<dbReference type="AlphaFoldDB" id="A0A0F9EPS7"/>
<name>A0A0F9EPS7_9ZZZZ</name>
<reference evidence="2" key="1">
    <citation type="journal article" date="2015" name="Nature">
        <title>Complex archaea that bridge the gap between prokaryotes and eukaryotes.</title>
        <authorList>
            <person name="Spang A."/>
            <person name="Saw J.H."/>
            <person name="Jorgensen S.L."/>
            <person name="Zaremba-Niedzwiedzka K."/>
            <person name="Martijn J."/>
            <person name="Lind A.E."/>
            <person name="van Eijk R."/>
            <person name="Schleper C."/>
            <person name="Guy L."/>
            <person name="Ettema T.J."/>
        </authorList>
    </citation>
    <scope>NUCLEOTIDE SEQUENCE</scope>
</reference>
<gene>
    <name evidence="2" type="ORF">LCGC14_2047990</name>
</gene>
<accession>A0A0F9EPS7</accession>
<feature type="region of interest" description="Disordered" evidence="1">
    <location>
        <begin position="31"/>
        <end position="51"/>
    </location>
</feature>
<sequence length="81" mass="9213">MWVRAEPSFWWKAVFPLGPPATTWARRFATQGRPPKEARMQPGTEDDWFNRRADREFDSPGALEETPGCIHGHGMVLVGDC</sequence>
<evidence type="ECO:0000256" key="1">
    <source>
        <dbReference type="SAM" id="MobiDB-lite"/>
    </source>
</evidence>
<dbReference type="EMBL" id="LAZR01024148">
    <property type="protein sequence ID" value="KKL76128.1"/>
    <property type="molecule type" value="Genomic_DNA"/>
</dbReference>
<proteinExistence type="predicted"/>
<evidence type="ECO:0000313" key="2">
    <source>
        <dbReference type="EMBL" id="KKL76128.1"/>
    </source>
</evidence>
<organism evidence="2">
    <name type="scientific">marine sediment metagenome</name>
    <dbReference type="NCBI Taxonomy" id="412755"/>
    <lineage>
        <taxon>unclassified sequences</taxon>
        <taxon>metagenomes</taxon>
        <taxon>ecological metagenomes</taxon>
    </lineage>
</organism>
<comment type="caution">
    <text evidence="2">The sequence shown here is derived from an EMBL/GenBank/DDBJ whole genome shotgun (WGS) entry which is preliminary data.</text>
</comment>